<accession>A0ABX9IE41</accession>
<name>A0ABX9IE41_9FLAO</name>
<protein>
    <submittedName>
        <fullName evidence="1">Uncharacterized protein</fullName>
    </submittedName>
</protein>
<proteinExistence type="predicted"/>
<dbReference type="EMBL" id="QNUF01000063">
    <property type="protein sequence ID" value="REC69076.1"/>
    <property type="molecule type" value="Genomic_DNA"/>
</dbReference>
<dbReference type="Proteomes" id="UP000256491">
    <property type="component" value="Unassembled WGS sequence"/>
</dbReference>
<dbReference type="RefSeq" id="WP_115921126.1">
    <property type="nucleotide sequence ID" value="NZ_BJYH01000056.1"/>
</dbReference>
<evidence type="ECO:0000313" key="2">
    <source>
        <dbReference type="Proteomes" id="UP000256491"/>
    </source>
</evidence>
<reference evidence="1 2" key="1">
    <citation type="journal article" date="2010" name="Syst. Appl. Microbiol.">
        <title>Four new species of Chryseobacterium from the rhizosphere of coastal sand dune plants, Chryseobacterium elymi sp. nov., Chryseobacterium hagamense sp. nov., Chryseobacterium lathyri sp. nov. and Chryseobacterium rhizosphaerae sp. nov.</title>
        <authorList>
            <person name="Cho S.H."/>
            <person name="Lee K.S."/>
            <person name="Shin D.S."/>
            <person name="Han J.H."/>
            <person name="Park K.S."/>
            <person name="Lee C.H."/>
            <person name="Park K.H."/>
            <person name="Kim S.B."/>
        </authorList>
    </citation>
    <scope>NUCLEOTIDE SEQUENCE [LARGE SCALE GENOMIC DNA]</scope>
    <source>
        <strain evidence="1 2">KCTC 22548</strain>
    </source>
</reference>
<keyword evidence="2" id="KW-1185">Reference proteome</keyword>
<comment type="caution">
    <text evidence="1">The sequence shown here is derived from an EMBL/GenBank/DDBJ whole genome shotgun (WGS) entry which is preliminary data.</text>
</comment>
<sequence>MIDLIINNLYNVRNNIEQTEVLVTSIKEKERVFKFSSVETKDHLYNIYNDRLDFSIYRGDHFEGLAEVVEEMKNSDLENIRLSYIDGIKKSCSIFSSEDYSIILGIIFYDN</sequence>
<organism evidence="1 2">
    <name type="scientific">Chryseobacterium rhizosphaerae</name>
    <dbReference type="NCBI Taxonomy" id="395937"/>
    <lineage>
        <taxon>Bacteria</taxon>
        <taxon>Pseudomonadati</taxon>
        <taxon>Bacteroidota</taxon>
        <taxon>Flavobacteriia</taxon>
        <taxon>Flavobacteriales</taxon>
        <taxon>Weeksellaceae</taxon>
        <taxon>Chryseobacterium group</taxon>
        <taxon>Chryseobacterium</taxon>
    </lineage>
</organism>
<gene>
    <name evidence="1" type="ORF">DRF57_23325</name>
</gene>
<evidence type="ECO:0000313" key="1">
    <source>
        <dbReference type="EMBL" id="REC69076.1"/>
    </source>
</evidence>